<evidence type="ECO:0000313" key="3">
    <source>
        <dbReference type="Proteomes" id="UP000886998"/>
    </source>
</evidence>
<keyword evidence="3" id="KW-1185">Reference proteome</keyword>
<feature type="compositionally biased region" description="Basic and acidic residues" evidence="1">
    <location>
        <begin position="173"/>
        <end position="195"/>
    </location>
</feature>
<evidence type="ECO:0000256" key="1">
    <source>
        <dbReference type="SAM" id="MobiDB-lite"/>
    </source>
</evidence>
<dbReference type="Proteomes" id="UP000886998">
    <property type="component" value="Unassembled WGS sequence"/>
</dbReference>
<sequence length="195" mass="21451">MHYIVGSFARSSVVLAAVPSLGPRSLSWVRRLLLETATSSPIECRIGSKDGMDRVGSVRAGRVPPVPPTRYVKQITSSSVTAPEVLPLGGISPISAYATLPSSEGPVERNFCFVHFGVTAVRLRLGRTATRSSRSAGYHPFRHSARLPFPEGSVSRLFMHLRQWGHRFFRKRQTSDEKGPLRSGETQRPEEPGLT</sequence>
<proteinExistence type="predicted"/>
<dbReference type="AlphaFoldDB" id="A0A8X6WT33"/>
<organism evidence="2 3">
    <name type="scientific">Trichonephila inaurata madagascariensis</name>
    <dbReference type="NCBI Taxonomy" id="2747483"/>
    <lineage>
        <taxon>Eukaryota</taxon>
        <taxon>Metazoa</taxon>
        <taxon>Ecdysozoa</taxon>
        <taxon>Arthropoda</taxon>
        <taxon>Chelicerata</taxon>
        <taxon>Arachnida</taxon>
        <taxon>Araneae</taxon>
        <taxon>Araneomorphae</taxon>
        <taxon>Entelegynae</taxon>
        <taxon>Araneoidea</taxon>
        <taxon>Nephilidae</taxon>
        <taxon>Trichonephila</taxon>
        <taxon>Trichonephila inaurata</taxon>
    </lineage>
</organism>
<protein>
    <submittedName>
        <fullName evidence="2">Uncharacterized protein</fullName>
    </submittedName>
</protein>
<feature type="region of interest" description="Disordered" evidence="1">
    <location>
        <begin position="172"/>
        <end position="195"/>
    </location>
</feature>
<dbReference type="EMBL" id="BMAV01002101">
    <property type="protein sequence ID" value="GFY40794.1"/>
    <property type="molecule type" value="Genomic_DNA"/>
</dbReference>
<reference evidence="2" key="1">
    <citation type="submission" date="2020-08" db="EMBL/GenBank/DDBJ databases">
        <title>Multicomponent nature underlies the extraordinary mechanical properties of spider dragline silk.</title>
        <authorList>
            <person name="Kono N."/>
            <person name="Nakamura H."/>
            <person name="Mori M."/>
            <person name="Yoshida Y."/>
            <person name="Ohtoshi R."/>
            <person name="Malay A.D."/>
            <person name="Moran D.A.P."/>
            <person name="Tomita M."/>
            <person name="Numata K."/>
            <person name="Arakawa K."/>
        </authorList>
    </citation>
    <scope>NUCLEOTIDE SEQUENCE</scope>
</reference>
<gene>
    <name evidence="2" type="ORF">TNIN_286141</name>
</gene>
<name>A0A8X6WT33_9ARAC</name>
<evidence type="ECO:0000313" key="2">
    <source>
        <dbReference type="EMBL" id="GFY40794.1"/>
    </source>
</evidence>
<comment type="caution">
    <text evidence="2">The sequence shown here is derived from an EMBL/GenBank/DDBJ whole genome shotgun (WGS) entry which is preliminary data.</text>
</comment>
<accession>A0A8X6WT33</accession>